<dbReference type="Proteomes" id="UP000078596">
    <property type="component" value="Chromosome"/>
</dbReference>
<dbReference type="Gene3D" id="3.40.710.10">
    <property type="entry name" value="DD-peptidase/beta-lactamase superfamily"/>
    <property type="match status" value="2"/>
</dbReference>
<dbReference type="GO" id="GO:0004185">
    <property type="term" value="F:serine-type carboxypeptidase activity"/>
    <property type="evidence" value="ECO:0007669"/>
    <property type="project" value="InterPro"/>
</dbReference>
<dbReference type="SUPFAM" id="SSF56601">
    <property type="entry name" value="beta-lactamase/transpeptidase-like"/>
    <property type="match status" value="1"/>
</dbReference>
<keyword evidence="3" id="KW-0121">Carboxypeptidase</keyword>
<comment type="similarity">
    <text evidence="1">Belongs to the peptidase S13 family.</text>
</comment>
<organism evidence="3 4">
    <name type="scientific">Halothiobacillus diazotrophicus</name>
    <dbReference type="NCBI Taxonomy" id="1860122"/>
    <lineage>
        <taxon>Bacteria</taxon>
        <taxon>Pseudomonadati</taxon>
        <taxon>Pseudomonadota</taxon>
        <taxon>Gammaproteobacteria</taxon>
        <taxon>Chromatiales</taxon>
        <taxon>Halothiobacillaceae</taxon>
        <taxon>Halothiobacillus</taxon>
    </lineage>
</organism>
<keyword evidence="2" id="KW-0378">Hydrolase</keyword>
<dbReference type="KEGG" id="haz:A9404_11485"/>
<dbReference type="GO" id="GO:0006508">
    <property type="term" value="P:proteolysis"/>
    <property type="evidence" value="ECO:0007669"/>
    <property type="project" value="InterPro"/>
</dbReference>
<dbReference type="GO" id="GO:0000270">
    <property type="term" value="P:peptidoglycan metabolic process"/>
    <property type="evidence" value="ECO:0007669"/>
    <property type="project" value="TreeGrafter"/>
</dbReference>
<dbReference type="InterPro" id="IPR012338">
    <property type="entry name" value="Beta-lactam/transpept-like"/>
</dbReference>
<dbReference type="STRING" id="1860122.A9404_11485"/>
<name>A0A191ZKS8_9GAMM</name>
<reference evidence="3 4" key="1">
    <citation type="submission" date="2016-06" db="EMBL/GenBank/DDBJ databases">
        <title>Insight into the functional genes involving in sulfur oxidation in Pearl River water.</title>
        <authorList>
            <person name="Luo J."/>
            <person name="Tan X."/>
            <person name="Lin W."/>
        </authorList>
    </citation>
    <scope>NUCLEOTIDE SEQUENCE [LARGE SCALE GENOMIC DNA]</scope>
    <source>
        <strain evidence="3 4">LS2</strain>
    </source>
</reference>
<dbReference type="AlphaFoldDB" id="A0A191ZKS8"/>
<keyword evidence="3" id="KW-0645">Protease</keyword>
<dbReference type="InterPro" id="IPR000667">
    <property type="entry name" value="Peptidase_S13"/>
</dbReference>
<keyword evidence="4" id="KW-1185">Reference proteome</keyword>
<dbReference type="NCBIfam" id="TIGR00666">
    <property type="entry name" value="PBP4"/>
    <property type="match status" value="1"/>
</dbReference>
<accession>A0A191ZKS8</accession>
<dbReference type="PRINTS" id="PR00922">
    <property type="entry name" value="DADACBPTASE3"/>
</dbReference>
<dbReference type="Pfam" id="PF02113">
    <property type="entry name" value="Peptidase_S13"/>
    <property type="match status" value="1"/>
</dbReference>
<evidence type="ECO:0000256" key="2">
    <source>
        <dbReference type="ARBA" id="ARBA00022801"/>
    </source>
</evidence>
<dbReference type="PANTHER" id="PTHR30023">
    <property type="entry name" value="D-ALANYL-D-ALANINE CARBOXYPEPTIDASE"/>
    <property type="match status" value="1"/>
</dbReference>
<evidence type="ECO:0000313" key="3">
    <source>
        <dbReference type="EMBL" id="ANJ68452.1"/>
    </source>
</evidence>
<dbReference type="EMBL" id="CP016027">
    <property type="protein sequence ID" value="ANJ68452.1"/>
    <property type="molecule type" value="Genomic_DNA"/>
</dbReference>
<sequence length="471" mass="51622">MIGLCLGVPPAALAADSDLPKSVVDTLRQQKLSAKDLGIWIQAVDSKKPLLAHLPDNLYNPASVMKLVTSVAALDILGTNFQWPTRVYADALPVNGVIHGNVYIKGSGDPWFRSEDLWDLMRQLNDLGVREITGKLIIDNSYFDPGPADPADFDNHPERVYNALPQALLLDNRATRVLITPPDRTGGSAVVRAWPPNPNLQVQNDLKLVKGPCTGRANQPSIVVQGSDTNTPSIDVNGTYSAQCTPDQYYFVAGNANDAIYYAFKHMLTQQGGKIDGLWSEGITPSSAVFLAQHNSENLTQYLYLQNKWSNNLMARQIFLTIGAEIKGPPGTPLKAKAAIDAWLKEIGMNWQGFDIENGSGLSRKARISPRQMGELLRYAWDSPIMPELMASLPIAGVDGTMRKRLRGEPARGMIHLKTGTLRDVRAGAGYMITESGRRYVVVILQNEPNVQNGGGSRVQDALLDWLYHNG</sequence>
<protein>
    <submittedName>
        <fullName evidence="3">D-alanyl-D-alanine carboxypeptidase/D-alanyl-D-alanine-endopeptidase</fullName>
    </submittedName>
</protein>
<evidence type="ECO:0000256" key="1">
    <source>
        <dbReference type="ARBA" id="ARBA00006096"/>
    </source>
</evidence>
<gene>
    <name evidence="3" type="ORF">A9404_11485</name>
</gene>
<proteinExistence type="inferred from homology"/>
<evidence type="ECO:0000313" key="4">
    <source>
        <dbReference type="Proteomes" id="UP000078596"/>
    </source>
</evidence>
<dbReference type="PANTHER" id="PTHR30023:SF0">
    <property type="entry name" value="PENICILLIN-SENSITIVE CARBOXYPEPTIDASE A"/>
    <property type="match status" value="1"/>
</dbReference>
<dbReference type="Gene3D" id="3.50.80.20">
    <property type="entry name" value="D-Ala-D-Ala carboxypeptidase C, peptidase S13"/>
    <property type="match status" value="1"/>
</dbReference>